<organism evidence="7 8">
    <name type="scientific">Myroides pelagicus</name>
    <dbReference type="NCBI Taxonomy" id="270914"/>
    <lineage>
        <taxon>Bacteria</taxon>
        <taxon>Pseudomonadati</taxon>
        <taxon>Bacteroidota</taxon>
        <taxon>Flavobacteriia</taxon>
        <taxon>Flavobacteriales</taxon>
        <taxon>Flavobacteriaceae</taxon>
        <taxon>Myroides</taxon>
    </lineage>
</organism>
<gene>
    <name evidence="7" type="ORF">GJV77_08935</name>
</gene>
<dbReference type="PANTHER" id="PTHR10534:SF2">
    <property type="entry name" value="PYRIDOXAL KINASE"/>
    <property type="match status" value="1"/>
</dbReference>
<accession>A0A7K1GMA3</accession>
<keyword evidence="8" id="KW-1185">Reference proteome</keyword>
<evidence type="ECO:0000313" key="7">
    <source>
        <dbReference type="EMBL" id="MTH30032.1"/>
    </source>
</evidence>
<evidence type="ECO:0000256" key="1">
    <source>
        <dbReference type="ARBA" id="ARBA00012104"/>
    </source>
</evidence>
<dbReference type="InterPro" id="IPR013749">
    <property type="entry name" value="PM/HMP-P_kinase-1"/>
</dbReference>
<dbReference type="GO" id="GO:0005524">
    <property type="term" value="F:ATP binding"/>
    <property type="evidence" value="ECO:0007669"/>
    <property type="project" value="UniProtKB-KW"/>
</dbReference>
<evidence type="ECO:0000259" key="6">
    <source>
        <dbReference type="Pfam" id="PF08543"/>
    </source>
</evidence>
<evidence type="ECO:0000256" key="4">
    <source>
        <dbReference type="ARBA" id="ARBA00022777"/>
    </source>
</evidence>
<dbReference type="GO" id="GO:0005829">
    <property type="term" value="C:cytosol"/>
    <property type="evidence" value="ECO:0007669"/>
    <property type="project" value="TreeGrafter"/>
</dbReference>
<dbReference type="OrthoDB" id="9800808at2"/>
<comment type="caution">
    <text evidence="7">The sequence shown here is derived from an EMBL/GenBank/DDBJ whole genome shotgun (WGS) entry which is preliminary data.</text>
</comment>
<dbReference type="Pfam" id="PF08543">
    <property type="entry name" value="Phos_pyr_kin"/>
    <property type="match status" value="1"/>
</dbReference>
<evidence type="ECO:0000313" key="8">
    <source>
        <dbReference type="Proteomes" id="UP000488936"/>
    </source>
</evidence>
<keyword evidence="2" id="KW-0808">Transferase</keyword>
<dbReference type="InterPro" id="IPR004625">
    <property type="entry name" value="PyrdxlKinase"/>
</dbReference>
<keyword evidence="5" id="KW-0067">ATP-binding</keyword>
<feature type="domain" description="Pyridoxamine kinase/Phosphomethylpyrimidine kinase" evidence="6">
    <location>
        <begin position="84"/>
        <end position="256"/>
    </location>
</feature>
<dbReference type="EMBL" id="WMJY01000018">
    <property type="protein sequence ID" value="MTH30032.1"/>
    <property type="molecule type" value="Genomic_DNA"/>
</dbReference>
<evidence type="ECO:0000256" key="3">
    <source>
        <dbReference type="ARBA" id="ARBA00022741"/>
    </source>
</evidence>
<dbReference type="Gene3D" id="3.40.1190.20">
    <property type="match status" value="1"/>
</dbReference>
<name>A0A7K1GMA3_9FLAO</name>
<protein>
    <recommendedName>
        <fullName evidence="1">pyridoxal kinase</fullName>
        <ecNumber evidence="1">2.7.1.35</ecNumber>
    </recommendedName>
</protein>
<dbReference type="PANTHER" id="PTHR10534">
    <property type="entry name" value="PYRIDOXAL KINASE"/>
    <property type="match status" value="1"/>
</dbReference>
<keyword evidence="3" id="KW-0547">Nucleotide-binding</keyword>
<reference evidence="7 8" key="1">
    <citation type="journal article" date="2006" name="Int. J. Syst. Evol. Microbiol.">
        <title>Myroides pelagicus sp. nov., isolated from seawater in Thailand.</title>
        <authorList>
            <person name="Yoon J."/>
            <person name="Maneerat S."/>
            <person name="Kawai F."/>
            <person name="Yokota A."/>
        </authorList>
    </citation>
    <scope>NUCLEOTIDE SEQUENCE [LARGE SCALE GENOMIC DNA]</scope>
    <source>
        <strain evidence="7 8">SM1T</strain>
    </source>
</reference>
<evidence type="ECO:0000256" key="5">
    <source>
        <dbReference type="ARBA" id="ARBA00022840"/>
    </source>
</evidence>
<evidence type="ECO:0000256" key="2">
    <source>
        <dbReference type="ARBA" id="ARBA00022679"/>
    </source>
</evidence>
<dbReference type="RefSeq" id="WP_155036023.1">
    <property type="nucleotide sequence ID" value="NZ_JBHTIG010000042.1"/>
</dbReference>
<dbReference type="Proteomes" id="UP000488936">
    <property type="component" value="Unassembled WGS sequence"/>
</dbReference>
<dbReference type="EC" id="2.7.1.35" evidence="1"/>
<dbReference type="GO" id="GO:0008478">
    <property type="term" value="F:pyridoxal kinase activity"/>
    <property type="evidence" value="ECO:0007669"/>
    <property type="project" value="UniProtKB-EC"/>
</dbReference>
<keyword evidence="4 7" id="KW-0418">Kinase</keyword>
<dbReference type="GO" id="GO:0009443">
    <property type="term" value="P:pyridoxal 5'-phosphate salvage"/>
    <property type="evidence" value="ECO:0007669"/>
    <property type="project" value="InterPro"/>
</dbReference>
<dbReference type="AlphaFoldDB" id="A0A7K1GMA3"/>
<dbReference type="SUPFAM" id="SSF53613">
    <property type="entry name" value="Ribokinase-like"/>
    <property type="match status" value="1"/>
</dbReference>
<dbReference type="InterPro" id="IPR029056">
    <property type="entry name" value="Ribokinase-like"/>
</dbReference>
<proteinExistence type="predicted"/>
<sequence>MKNTDLHVISIQSQVSTGYVGNNIAGFAIQLHGLNHVMLPTVLLSSHTDKPVYYGEIVDVSLFRKLCKGIEEIGVGEQSKYVISGYIKGQEVIEATADFIGQLKQRSLLQFIYDPVFGDTRTEGLYIPREDAMYSIEMLLPLCDILTPNHFELEFITNTTISNEEQLKEAIGKHPILCNKTIVLTTAELSENVNHQVEVVLICNGKLTHYYAANVAIEVVGTGDLFTGILSSQLSIGKDIGEAIQKAMQLISSILQYVKDNQLTEMNAAAIMSSYSLLTD</sequence>